<evidence type="ECO:0000256" key="3">
    <source>
        <dbReference type="ARBA" id="ARBA00023277"/>
    </source>
</evidence>
<dbReference type="EMBL" id="UINC01079050">
    <property type="protein sequence ID" value="SVC20689.1"/>
    <property type="molecule type" value="Genomic_DNA"/>
</dbReference>
<dbReference type="InterPro" id="IPR046348">
    <property type="entry name" value="SIS_dom_sf"/>
</dbReference>
<evidence type="ECO:0000259" key="5">
    <source>
        <dbReference type="PROSITE" id="PS51464"/>
    </source>
</evidence>
<dbReference type="GO" id="GO:0016835">
    <property type="term" value="F:carbon-oxygen lyase activity"/>
    <property type="evidence" value="ECO:0007669"/>
    <property type="project" value="InterPro"/>
</dbReference>
<dbReference type="InterPro" id="IPR001347">
    <property type="entry name" value="SIS_dom"/>
</dbReference>
<dbReference type="Gene3D" id="3.40.50.10490">
    <property type="entry name" value="Glucose-6-phosphate isomerase like protein, domain 1"/>
    <property type="match status" value="1"/>
</dbReference>
<comment type="subunit">
    <text evidence="1">Homodimer.</text>
</comment>
<proteinExistence type="inferred from homology"/>
<dbReference type="NCBIfam" id="TIGR00274">
    <property type="entry name" value="N-acetylmuramic acid 6-phosphate etherase"/>
    <property type="match status" value="1"/>
</dbReference>
<dbReference type="Pfam" id="PF22645">
    <property type="entry name" value="GKRP_SIS_N"/>
    <property type="match status" value="1"/>
</dbReference>
<dbReference type="InterPro" id="IPR005488">
    <property type="entry name" value="Etherase_MurQ"/>
</dbReference>
<dbReference type="FunFam" id="1.10.8.1080:FF:000001">
    <property type="entry name" value="N-acetylmuramic acid 6-phosphate etherase"/>
    <property type="match status" value="1"/>
</dbReference>
<protein>
    <recommendedName>
        <fullName evidence="5">SIS domain-containing protein</fullName>
    </recommendedName>
</protein>
<evidence type="ECO:0000256" key="4">
    <source>
        <dbReference type="ARBA" id="ARBA00060672"/>
    </source>
</evidence>
<dbReference type="PANTHER" id="PTHR10088">
    <property type="entry name" value="GLUCOKINASE REGULATORY PROTEIN"/>
    <property type="match status" value="1"/>
</dbReference>
<evidence type="ECO:0000256" key="1">
    <source>
        <dbReference type="ARBA" id="ARBA00011738"/>
    </source>
</evidence>
<dbReference type="GO" id="GO:0009254">
    <property type="term" value="P:peptidoglycan turnover"/>
    <property type="evidence" value="ECO:0007669"/>
    <property type="project" value="TreeGrafter"/>
</dbReference>
<comment type="pathway">
    <text evidence="4">Cell wall biogenesis.</text>
</comment>
<reference evidence="6" key="1">
    <citation type="submission" date="2018-05" db="EMBL/GenBank/DDBJ databases">
        <authorList>
            <person name="Lanie J.A."/>
            <person name="Ng W.-L."/>
            <person name="Kazmierczak K.M."/>
            <person name="Andrzejewski T.M."/>
            <person name="Davidsen T.M."/>
            <person name="Wayne K.J."/>
            <person name="Tettelin H."/>
            <person name="Glass J.I."/>
            <person name="Rusch D."/>
            <person name="Podicherti R."/>
            <person name="Tsui H.-C.T."/>
            <person name="Winkler M.E."/>
        </authorList>
    </citation>
    <scope>NUCLEOTIDE SEQUENCE</scope>
</reference>
<dbReference type="HAMAP" id="MF_00068">
    <property type="entry name" value="MurQ"/>
    <property type="match status" value="1"/>
</dbReference>
<dbReference type="PANTHER" id="PTHR10088:SF4">
    <property type="entry name" value="GLUCOKINASE REGULATORY PROTEIN"/>
    <property type="match status" value="1"/>
</dbReference>
<gene>
    <name evidence="6" type="ORF">METZ01_LOCUS273543</name>
</gene>
<dbReference type="NCBIfam" id="NF003915">
    <property type="entry name" value="PRK05441.1"/>
    <property type="match status" value="1"/>
</dbReference>
<dbReference type="FunFam" id="3.40.50.10490:FF:000014">
    <property type="entry name" value="N-acetylmuramic acid 6-phosphate etherase"/>
    <property type="match status" value="1"/>
</dbReference>
<organism evidence="6">
    <name type="scientific">marine metagenome</name>
    <dbReference type="NCBI Taxonomy" id="408172"/>
    <lineage>
        <taxon>unclassified sequences</taxon>
        <taxon>metagenomes</taxon>
        <taxon>ecological metagenomes</taxon>
    </lineage>
</organism>
<evidence type="ECO:0000313" key="6">
    <source>
        <dbReference type="EMBL" id="SVC20689.1"/>
    </source>
</evidence>
<dbReference type="InterPro" id="IPR005486">
    <property type="entry name" value="Glucokinase_regulatory_CS"/>
</dbReference>
<dbReference type="SUPFAM" id="SSF53697">
    <property type="entry name" value="SIS domain"/>
    <property type="match status" value="1"/>
</dbReference>
<keyword evidence="2" id="KW-0456">Lyase</keyword>
<dbReference type="InterPro" id="IPR040190">
    <property type="entry name" value="MURQ/GCKR"/>
</dbReference>
<dbReference type="Gene3D" id="1.10.8.1080">
    <property type="match status" value="1"/>
</dbReference>
<dbReference type="GO" id="GO:0097367">
    <property type="term" value="F:carbohydrate derivative binding"/>
    <property type="evidence" value="ECO:0007669"/>
    <property type="project" value="InterPro"/>
</dbReference>
<sequence length="298" mass="32176">MIKRETLKTEQQNENTVAIDQFSIAEVLKMINDEDQTISSTVRESLPEIEKVVNYAKTALVGGGRVFYIGAGTSGRLGVLDASECPPTYSAPSDWFIGIIAGGDKALRNSIEGAEDKQDSAIEDLRKFDITDNDLVIGISCSGAAKYVISALDYAKGKGSKTAYLITNPVPFLTTDVDVVISVDTGPEIITGSTRMKAGTATKMVLNMISTATMVSMGKVYGNLMVDLMAVNEKLVDRGTRIIQKITGLDYDSSEDALIRANKSVKTAIVMIKKNCELIDAEEKLRNADGSLRQVIDT</sequence>
<evidence type="ECO:0000256" key="2">
    <source>
        <dbReference type="ARBA" id="ARBA00023239"/>
    </source>
</evidence>
<accession>A0A382K924</accession>
<keyword evidence="3" id="KW-0119">Carbohydrate metabolism</keyword>
<name>A0A382K924_9ZZZZ</name>
<feature type="domain" description="SIS" evidence="5">
    <location>
        <begin position="56"/>
        <end position="219"/>
    </location>
</feature>
<dbReference type="PROSITE" id="PS51464">
    <property type="entry name" value="SIS"/>
    <property type="match status" value="1"/>
</dbReference>
<dbReference type="AlphaFoldDB" id="A0A382K924"/>
<dbReference type="NCBIfam" id="NF009222">
    <property type="entry name" value="PRK12570.1"/>
    <property type="match status" value="1"/>
</dbReference>
<dbReference type="CDD" id="cd05007">
    <property type="entry name" value="SIS_Etherase"/>
    <property type="match status" value="1"/>
</dbReference>
<dbReference type="GO" id="GO:0016803">
    <property type="term" value="F:ether hydrolase activity"/>
    <property type="evidence" value="ECO:0007669"/>
    <property type="project" value="TreeGrafter"/>
</dbReference>
<dbReference type="GO" id="GO:0046348">
    <property type="term" value="P:amino sugar catabolic process"/>
    <property type="evidence" value="ECO:0007669"/>
    <property type="project" value="InterPro"/>
</dbReference>
<dbReference type="PROSITE" id="PS01272">
    <property type="entry name" value="GCKR"/>
    <property type="match status" value="1"/>
</dbReference>